<accession>D6ZAY4</accession>
<name>D6ZAY4_SEGRD</name>
<gene>
    <name evidence="1" type="ordered locus">Srot_0256</name>
</gene>
<evidence type="ECO:0000313" key="1">
    <source>
        <dbReference type="EMBL" id="ADG96743.1"/>
    </source>
</evidence>
<dbReference type="AlphaFoldDB" id="D6ZAY4"/>
<evidence type="ECO:0000313" key="2">
    <source>
        <dbReference type="Proteomes" id="UP000002247"/>
    </source>
</evidence>
<keyword evidence="2" id="KW-1185">Reference proteome</keyword>
<dbReference type="RefSeq" id="WP_013137199.1">
    <property type="nucleotide sequence ID" value="NC_014168.1"/>
</dbReference>
<dbReference type="Proteomes" id="UP000002247">
    <property type="component" value="Chromosome"/>
</dbReference>
<dbReference type="HOGENOM" id="CLU_1685374_0_0_11"/>
<proteinExistence type="predicted"/>
<dbReference type="STRING" id="640132.Srot_0256"/>
<organism evidence="1 2">
    <name type="scientific">Segniliparus rotundus (strain ATCC BAA-972 / CDC 1076 / CIP 108378 / DSM 44985 / JCM 13578)</name>
    <dbReference type="NCBI Taxonomy" id="640132"/>
    <lineage>
        <taxon>Bacteria</taxon>
        <taxon>Bacillati</taxon>
        <taxon>Actinomycetota</taxon>
        <taxon>Actinomycetes</taxon>
        <taxon>Mycobacteriales</taxon>
        <taxon>Segniliparaceae</taxon>
        <taxon>Segniliparus</taxon>
    </lineage>
</organism>
<protein>
    <submittedName>
        <fullName evidence="1">Uncharacterized protein</fullName>
    </submittedName>
</protein>
<sequence>MAHPLEMVSPVLAGAVKAVPKEKAPAVAAGMARAGVSGASAYTQGQVWGPLYGALANNGEGSGTGEFAAAREAAKGELRSHELDGMELLARLEGRVPAPVGDAPPTRGEYENHRNLTWRLRAMLTALEDPYPEQLLDIAHCLHNGGMNDTDITQAL</sequence>
<dbReference type="EMBL" id="CP001958">
    <property type="protein sequence ID" value="ADG96743.1"/>
    <property type="molecule type" value="Genomic_DNA"/>
</dbReference>
<reference evidence="1 2" key="1">
    <citation type="journal article" date="2010" name="Stand. Genomic Sci.">
        <title>Complete genome sequence of Segniliparus rotundus type strain (CDC 1076).</title>
        <authorList>
            <person name="Sikorski J."/>
            <person name="Lapidus A."/>
            <person name="Copeland A."/>
            <person name="Misra M."/>
            <person name="Glavina Del Rio T."/>
            <person name="Nolan M."/>
            <person name="Lucas S."/>
            <person name="Chen F."/>
            <person name="Tice H."/>
            <person name="Cheng J.F."/>
            <person name="Jando M."/>
            <person name="Schneider S."/>
            <person name="Bruce D."/>
            <person name="Goodwin L."/>
            <person name="Pitluck S."/>
            <person name="Liolios K."/>
            <person name="Mikhailova N."/>
            <person name="Pati A."/>
            <person name="Ivanova N."/>
            <person name="Mavromatis K."/>
            <person name="Chen A."/>
            <person name="Palaniappan K."/>
            <person name="Chertkov O."/>
            <person name="Land M."/>
            <person name="Hauser L."/>
            <person name="Chang Y.J."/>
            <person name="Jeffries C.D."/>
            <person name="Brettin T."/>
            <person name="Detter J.C."/>
            <person name="Han C."/>
            <person name="Rohde M."/>
            <person name="Goker M."/>
            <person name="Bristow J."/>
            <person name="Eisen J.A."/>
            <person name="Markowitz V."/>
            <person name="Hugenholtz P."/>
            <person name="Kyrpides N.C."/>
            <person name="Klenk H.P."/>
        </authorList>
    </citation>
    <scope>NUCLEOTIDE SEQUENCE [LARGE SCALE GENOMIC DNA]</scope>
    <source>
        <strain evidence="2">ATCC BAA-972 / CDC 1076 / CIP 108378 / DSM 44985 / JCM 13578</strain>
    </source>
</reference>
<dbReference type="KEGG" id="srt:Srot_0256"/>